<dbReference type="InterPro" id="IPR011990">
    <property type="entry name" value="TPR-like_helical_dom_sf"/>
</dbReference>
<dbReference type="AlphaFoldDB" id="A0A7J7P287"/>
<dbReference type="InterPro" id="IPR046960">
    <property type="entry name" value="PPR_At4g14850-like_plant"/>
</dbReference>
<dbReference type="Proteomes" id="UP000541444">
    <property type="component" value="Unassembled WGS sequence"/>
</dbReference>
<dbReference type="GO" id="GO:0009451">
    <property type="term" value="P:RNA modification"/>
    <property type="evidence" value="ECO:0007669"/>
    <property type="project" value="InterPro"/>
</dbReference>
<accession>A0A7J7P287</accession>
<evidence type="ECO:0000313" key="3">
    <source>
        <dbReference type="EMBL" id="KAF6173433.1"/>
    </source>
</evidence>
<evidence type="ECO:0000313" key="4">
    <source>
        <dbReference type="Proteomes" id="UP000541444"/>
    </source>
</evidence>
<dbReference type="NCBIfam" id="TIGR00756">
    <property type="entry name" value="PPR"/>
    <property type="match status" value="1"/>
</dbReference>
<protein>
    <recommendedName>
        <fullName evidence="5">Pentatricopeptide repeat-containing protein</fullName>
    </recommendedName>
</protein>
<dbReference type="EMBL" id="JACGCM010000347">
    <property type="protein sequence ID" value="KAF6173433.1"/>
    <property type="molecule type" value="Genomic_DNA"/>
</dbReference>
<organism evidence="3 4">
    <name type="scientific">Kingdonia uniflora</name>
    <dbReference type="NCBI Taxonomy" id="39325"/>
    <lineage>
        <taxon>Eukaryota</taxon>
        <taxon>Viridiplantae</taxon>
        <taxon>Streptophyta</taxon>
        <taxon>Embryophyta</taxon>
        <taxon>Tracheophyta</taxon>
        <taxon>Spermatophyta</taxon>
        <taxon>Magnoliopsida</taxon>
        <taxon>Ranunculales</taxon>
        <taxon>Circaeasteraceae</taxon>
        <taxon>Kingdonia</taxon>
    </lineage>
</organism>
<reference evidence="3 4" key="1">
    <citation type="journal article" date="2020" name="IScience">
        <title>Genome Sequencing of the Endangered Kingdonia uniflora (Circaeasteraceae, Ranunculales) Reveals Potential Mechanisms of Evolutionary Specialization.</title>
        <authorList>
            <person name="Sun Y."/>
            <person name="Deng T."/>
            <person name="Zhang A."/>
            <person name="Moore M.J."/>
            <person name="Landis J.B."/>
            <person name="Lin N."/>
            <person name="Zhang H."/>
            <person name="Zhang X."/>
            <person name="Huang J."/>
            <person name="Zhang X."/>
            <person name="Sun H."/>
            <person name="Wang H."/>
        </authorList>
    </citation>
    <scope>NUCLEOTIDE SEQUENCE [LARGE SCALE GENOMIC DNA]</scope>
    <source>
        <strain evidence="3">TB1705</strain>
        <tissue evidence="3">Leaf</tissue>
    </source>
</reference>
<dbReference type="OrthoDB" id="185373at2759"/>
<dbReference type="PROSITE" id="PS51375">
    <property type="entry name" value="PPR"/>
    <property type="match status" value="1"/>
</dbReference>
<dbReference type="PANTHER" id="PTHR47926">
    <property type="entry name" value="PENTATRICOPEPTIDE REPEAT-CONTAINING PROTEIN"/>
    <property type="match status" value="1"/>
</dbReference>
<feature type="repeat" description="PPR" evidence="2">
    <location>
        <begin position="110"/>
        <end position="144"/>
    </location>
</feature>
<keyword evidence="4" id="KW-1185">Reference proteome</keyword>
<dbReference type="GO" id="GO:0003723">
    <property type="term" value="F:RNA binding"/>
    <property type="evidence" value="ECO:0007669"/>
    <property type="project" value="InterPro"/>
</dbReference>
<comment type="caution">
    <text evidence="3">The sequence shown here is derived from an EMBL/GenBank/DDBJ whole genome shotgun (WGS) entry which is preliminary data.</text>
</comment>
<evidence type="ECO:0000256" key="1">
    <source>
        <dbReference type="ARBA" id="ARBA00022737"/>
    </source>
</evidence>
<evidence type="ECO:0000256" key="2">
    <source>
        <dbReference type="PROSITE-ProRule" id="PRU00708"/>
    </source>
</evidence>
<keyword evidence="1" id="KW-0677">Repeat</keyword>
<dbReference type="Pfam" id="PF01535">
    <property type="entry name" value="PPR"/>
    <property type="match status" value="3"/>
</dbReference>
<sequence>MKHRNIIAWTTMIMSYIHNGDCKEALALFQRVQLSDDGKVEPNRVSLISIIHACSSLNSLMAGKEIYGFAIINEFKYQVSLNNVLIDMYCKCGYLSYAKRIFDNDAYCKDEISWSSIIARYGLHGKGNEVVSLLNGMLQMGIKEGLNIYNSTAIVYGISPTVEACACVVDMLGRAGQLDRAGIH</sequence>
<dbReference type="InterPro" id="IPR002885">
    <property type="entry name" value="PPR_rpt"/>
</dbReference>
<proteinExistence type="predicted"/>
<gene>
    <name evidence="3" type="ORF">GIB67_027128</name>
</gene>
<dbReference type="Gene3D" id="1.25.40.10">
    <property type="entry name" value="Tetratricopeptide repeat domain"/>
    <property type="match status" value="1"/>
</dbReference>
<evidence type="ECO:0008006" key="5">
    <source>
        <dbReference type="Google" id="ProtNLM"/>
    </source>
</evidence>
<name>A0A7J7P287_9MAGN</name>